<keyword evidence="3" id="KW-1185">Reference proteome</keyword>
<evidence type="ECO:0000313" key="2">
    <source>
        <dbReference type="EMBL" id="CEJ92797.1"/>
    </source>
</evidence>
<feature type="domain" description="MaoC-like" evidence="1">
    <location>
        <begin position="249"/>
        <end position="286"/>
    </location>
</feature>
<organism evidence="2 3">
    <name type="scientific">[Torrubiella] hemipterigena</name>
    <dbReference type="NCBI Taxonomy" id="1531966"/>
    <lineage>
        <taxon>Eukaryota</taxon>
        <taxon>Fungi</taxon>
        <taxon>Dikarya</taxon>
        <taxon>Ascomycota</taxon>
        <taxon>Pezizomycotina</taxon>
        <taxon>Sordariomycetes</taxon>
        <taxon>Hypocreomycetidae</taxon>
        <taxon>Hypocreales</taxon>
        <taxon>Clavicipitaceae</taxon>
        <taxon>Clavicipitaceae incertae sedis</taxon>
        <taxon>'Torrubiella' clade</taxon>
    </lineage>
</organism>
<dbReference type="InterPro" id="IPR029069">
    <property type="entry name" value="HotDog_dom_sf"/>
</dbReference>
<protein>
    <recommendedName>
        <fullName evidence="1">MaoC-like domain-containing protein</fullName>
    </recommendedName>
</protein>
<dbReference type="InterPro" id="IPR002539">
    <property type="entry name" value="MaoC-like_dom"/>
</dbReference>
<gene>
    <name evidence="2" type="ORF">VHEMI08427</name>
</gene>
<dbReference type="Gene3D" id="3.10.129.10">
    <property type="entry name" value="Hotdog Thioesterase"/>
    <property type="match status" value="1"/>
</dbReference>
<dbReference type="PANTHER" id="PTHR43841">
    <property type="entry name" value="3-HYDROXYACYL-THIOESTER DEHYDRATASE HTDX-RELATED"/>
    <property type="match status" value="1"/>
</dbReference>
<sequence>MSLQKIPWELAAATFLFLSIAILFQSPARAILRATSARHANLTIPVSRLTGPDVVFIICLIAFKYPLRWIGAVPKLRSTESGFDLPHLTITSEIDVGDEDRKRYDRAVPGGGNRALLLAGLINPLMSIMLTNRNNPIMPFGCVNTKNRFEFLDTEPPAGHYTVTATLGGDENPARRVKRGIELDVVFVATHSQRGKVFRQVATILAYLPSKHKPLYKAPEVKAAENVASGWKNIEKYMVELKFNAPFDWAAVCKDYNPIHMSSGMAKLFGFPSKIAHGNHVLASFVQKFGTSPPGPFAIDVDFKRLMRLPLSMAVEYSRETTTAERFRVVKDGKEYMTASRTVL</sequence>
<dbReference type="Proteomes" id="UP000039046">
    <property type="component" value="Unassembled WGS sequence"/>
</dbReference>
<reference evidence="2 3" key="1">
    <citation type="journal article" date="2015" name="Genome Announc.">
        <title>Draft Genome Sequence and Gene Annotation of the Entomopathogenic Fungus Verticillium hemipterigenum.</title>
        <authorList>
            <person name="Horn F."/>
            <person name="Habel A."/>
            <person name="Scharf D.H."/>
            <person name="Dworschak J."/>
            <person name="Brakhage A.A."/>
            <person name="Guthke R."/>
            <person name="Hertweck C."/>
            <person name="Linde J."/>
        </authorList>
    </citation>
    <scope>NUCLEOTIDE SEQUENCE [LARGE SCALE GENOMIC DNA]</scope>
</reference>
<dbReference type="Pfam" id="PF01575">
    <property type="entry name" value="MaoC_dehydratas"/>
    <property type="match status" value="1"/>
</dbReference>
<dbReference type="SUPFAM" id="SSF54637">
    <property type="entry name" value="Thioesterase/thiol ester dehydrase-isomerase"/>
    <property type="match status" value="1"/>
</dbReference>
<dbReference type="OrthoDB" id="533830at2759"/>
<evidence type="ECO:0000313" key="3">
    <source>
        <dbReference type="Proteomes" id="UP000039046"/>
    </source>
</evidence>
<accession>A0A0A1TPP7</accession>
<dbReference type="PANTHER" id="PTHR43841:SF1">
    <property type="entry name" value="3-HYDROXYACYL-THIOESTER DEHYDRATASE X"/>
    <property type="match status" value="1"/>
</dbReference>
<name>A0A0A1TPP7_9HYPO</name>
<evidence type="ECO:0000259" key="1">
    <source>
        <dbReference type="Pfam" id="PF01575"/>
    </source>
</evidence>
<dbReference type="EMBL" id="CDHN01000005">
    <property type="protein sequence ID" value="CEJ92797.1"/>
    <property type="molecule type" value="Genomic_DNA"/>
</dbReference>
<dbReference type="AlphaFoldDB" id="A0A0A1TPP7"/>
<dbReference type="HOGENOM" id="CLU_060990_0_0_1"/>
<proteinExistence type="predicted"/>
<dbReference type="STRING" id="1531966.A0A0A1TPP7"/>